<dbReference type="FunFam" id="3.40.50.300:FF:000901">
    <property type="entry name" value="Chromosome partition protein Smc"/>
    <property type="match status" value="1"/>
</dbReference>
<comment type="subunit">
    <text evidence="7">Homodimer.</text>
</comment>
<dbReference type="InterPro" id="IPR010935">
    <property type="entry name" value="SMC_hinge"/>
</dbReference>
<dbReference type="GO" id="GO:0003677">
    <property type="term" value="F:DNA binding"/>
    <property type="evidence" value="ECO:0007669"/>
    <property type="project" value="UniProtKB-UniRule"/>
</dbReference>
<dbReference type="Gene3D" id="3.40.50.300">
    <property type="entry name" value="P-loop containing nucleotide triphosphate hydrolases"/>
    <property type="match status" value="2"/>
</dbReference>
<dbReference type="PANTHER" id="PTHR43977">
    <property type="entry name" value="STRUCTURAL MAINTENANCE OF CHROMOSOMES PROTEIN 3"/>
    <property type="match status" value="1"/>
</dbReference>
<sequence>MALKSLKISGFKSFADPVTIEFDQKITGIVGPNGSGKSNLTEALRWVMGEQSPKSLRGGKMEDIIFAGSEKRAPLDRAEVILKFDNHNRQLNIETDEVEIRRRLFRGGESECLLNNKKVRLKDIVDLFLDSGLGRDSFSIISQGNVERIFNSKPSDRRFIIEEPAGVSGFKLKKHQAQQQLQQTDNNLQRINDIVQELEHQISPLKHQAQVAQSYQKQKREADELKQLILAFEIKQLNEQKEKWSIKQQATNKHLAILEQRLAAAKTKANNQQTLDQQLTSEIDHKQQQIINFSRQLESLRGQQALVQERLNFNAANCANLQQQKTANQQKYQKFQNDFQQQRQNERHLNQQLQQLQAQIAQLQTAVPQDRQTLDQKITQLQAHYVAMVQQQTALYNQEKYLKQQNSQIKQQLQETNTQLLTQNQQLKKTETHRQDLTQQYQQLQHTQKSLLVNKKATEQKYQQLQVRYDSKRRHYNQKLQHWQQQRTELTSLNKIVQQHQGYYQGVRVILKQKEALPGIIGAVAELITVPPRLQVALQAAVGSQLQAIVTQNQTAARKAITFLRQQKAGRATFLPLNVMKSRKIAAADLQGLNTQKYFIGIASDLINYDPSLTAVMENVFGRLLIVTDIEAAIGAGKIIRHRFLIVTLKGDLINPGGSMTGGQIKNGLNLLAQKNQVRSLEQEVQQAQLKLQQQRQDMQHQQEQIAQTSELLARYQRQLRPLAQRLQKIKSDLLLEQQQQTNQQQQVKESSTKVEQLKLQLDPIQQQQLTVKQKIQTLTMQITQQQQEINQKQVLIKDFAAQKQGVEERLQQQQTELVVLQNDMHNQRRQQHQLQNEIQDLQEQKVQLDKQLQKLKQEQQDLTASSQDQDQQIAFQVQQLQSLESKLQEKKTTRQQLSQQIQQVQQQVTALFALQKKWTAAQENNVVQVTTITNQIKQKLTILEQQYRISFEAAYQKIFPNWSLDQAQQRAHLLQQQITALGPINLNSITDYAQLQKRYKFLTQQQDDLIQARQQLQKTITEMDQEVAQRFAKMFKQVAHAFAEIFPQMFGGGHAQLILDNPQDILTTGIEIIAQPPGKKLQRLSLLSGGERALTAITLLFSVLKVHPVAFCILDEVEASLDDANVSRFADYLKKYDQKTQFIVITHRKGTMMHANRLYGITMQESGVSLIVSVQLK</sequence>
<evidence type="ECO:0000256" key="3">
    <source>
        <dbReference type="ARBA" id="ARBA00022741"/>
    </source>
</evidence>
<feature type="coiled-coil region" evidence="7">
    <location>
        <begin position="406"/>
        <end position="475"/>
    </location>
</feature>
<dbReference type="STRING" id="1218508.JG29_06520"/>
<evidence type="ECO:0000313" key="9">
    <source>
        <dbReference type="EMBL" id="KJY49198.1"/>
    </source>
</evidence>
<evidence type="ECO:0000259" key="8">
    <source>
        <dbReference type="SMART" id="SM00968"/>
    </source>
</evidence>
<dbReference type="CDD" id="cd03278">
    <property type="entry name" value="ABC_SMC_barmotin"/>
    <property type="match status" value="2"/>
</dbReference>
<dbReference type="GO" id="GO:0007062">
    <property type="term" value="P:sister chromatid cohesion"/>
    <property type="evidence" value="ECO:0007669"/>
    <property type="project" value="InterPro"/>
</dbReference>
<dbReference type="GO" id="GO:0007059">
    <property type="term" value="P:chromosome segregation"/>
    <property type="evidence" value="ECO:0007669"/>
    <property type="project" value="UniProtKB-UniRule"/>
</dbReference>
<feature type="binding site" evidence="7">
    <location>
        <begin position="32"/>
        <end position="39"/>
    </location>
    <ligand>
        <name>ATP</name>
        <dbReference type="ChEBI" id="CHEBI:30616"/>
    </ligand>
</feature>
<evidence type="ECO:0000256" key="6">
    <source>
        <dbReference type="ARBA" id="ARBA00023125"/>
    </source>
</evidence>
<keyword evidence="3 7" id="KW-0547">Nucleotide-binding</keyword>
<dbReference type="SUPFAM" id="SSF52540">
    <property type="entry name" value="P-loop containing nucleoside triphosphate hydrolases"/>
    <property type="match status" value="1"/>
</dbReference>
<dbReference type="GO" id="GO:0016887">
    <property type="term" value="F:ATP hydrolysis activity"/>
    <property type="evidence" value="ECO:0007669"/>
    <property type="project" value="InterPro"/>
</dbReference>
<dbReference type="Gene3D" id="1.20.1060.20">
    <property type="match status" value="1"/>
</dbReference>
<protein>
    <recommendedName>
        <fullName evidence="7">Chromosome partition protein Smc</fullName>
    </recommendedName>
</protein>
<dbReference type="Pfam" id="PF02463">
    <property type="entry name" value="SMC_N"/>
    <property type="match status" value="2"/>
</dbReference>
<dbReference type="SMART" id="SM00968">
    <property type="entry name" value="SMC_hinge"/>
    <property type="match status" value="1"/>
</dbReference>
<keyword evidence="4 7" id="KW-0067">ATP-binding</keyword>
<dbReference type="InterPro" id="IPR011890">
    <property type="entry name" value="SMC_prok"/>
</dbReference>
<dbReference type="GO" id="GO:0030261">
    <property type="term" value="P:chromosome condensation"/>
    <property type="evidence" value="ECO:0007669"/>
    <property type="project" value="InterPro"/>
</dbReference>
<dbReference type="AlphaFoldDB" id="A0A0F4KT10"/>
<dbReference type="SUPFAM" id="SSF75553">
    <property type="entry name" value="Smc hinge domain"/>
    <property type="match status" value="1"/>
</dbReference>
<comment type="domain">
    <text evidence="7">Contains large globular domains required for ATP hydrolysis at each terminus and a third globular domain forming a flexible hinge near the middle of the molecule. These domains are separated by coiled-coil structures.</text>
</comment>
<keyword evidence="6 7" id="KW-0238">DNA-binding</keyword>
<evidence type="ECO:0000256" key="2">
    <source>
        <dbReference type="ARBA" id="ARBA00022490"/>
    </source>
</evidence>
<evidence type="ECO:0000256" key="5">
    <source>
        <dbReference type="ARBA" id="ARBA00023054"/>
    </source>
</evidence>
<dbReference type="Proteomes" id="UP000033695">
    <property type="component" value="Unassembled WGS sequence"/>
</dbReference>
<comment type="caution">
    <text evidence="9">The sequence shown here is derived from an EMBL/GenBank/DDBJ whole genome shotgun (WGS) entry which is preliminary data.</text>
</comment>
<dbReference type="InterPro" id="IPR024704">
    <property type="entry name" value="SMC"/>
</dbReference>
<proteinExistence type="inferred from homology"/>
<dbReference type="Gene3D" id="3.30.70.1620">
    <property type="match status" value="1"/>
</dbReference>
<keyword evidence="10" id="KW-1185">Reference proteome</keyword>
<evidence type="ECO:0000256" key="1">
    <source>
        <dbReference type="ARBA" id="ARBA00004496"/>
    </source>
</evidence>
<accession>A0A0F4KT10</accession>
<dbReference type="PATRIC" id="fig|1218508.4.peg.667"/>
<gene>
    <name evidence="7 9" type="primary">smc</name>
    <name evidence="9" type="ORF">JG29_06520</name>
</gene>
<keyword evidence="2 7" id="KW-0963">Cytoplasm</keyword>
<comment type="similarity">
    <text evidence="7">Belongs to the SMC family.</text>
</comment>
<dbReference type="GO" id="GO:0005737">
    <property type="term" value="C:cytoplasm"/>
    <property type="evidence" value="ECO:0007669"/>
    <property type="project" value="UniProtKB-SubCell"/>
</dbReference>
<dbReference type="HAMAP" id="MF_01894">
    <property type="entry name" value="Smc_prok"/>
    <property type="match status" value="1"/>
</dbReference>
<feature type="coiled-coil region" evidence="7">
    <location>
        <begin position="671"/>
        <end position="719"/>
    </location>
</feature>
<name>A0A0F4KT10_9LACO</name>
<evidence type="ECO:0000313" key="10">
    <source>
        <dbReference type="Proteomes" id="UP000033695"/>
    </source>
</evidence>
<dbReference type="Pfam" id="PF06470">
    <property type="entry name" value="SMC_hinge"/>
    <property type="match status" value="1"/>
</dbReference>
<dbReference type="GO" id="GO:0005694">
    <property type="term" value="C:chromosome"/>
    <property type="evidence" value="ECO:0007669"/>
    <property type="project" value="InterPro"/>
</dbReference>
<dbReference type="InterPro" id="IPR027417">
    <property type="entry name" value="P-loop_NTPase"/>
</dbReference>
<dbReference type="RefSeq" id="WP_045922502.1">
    <property type="nucleotide sequence ID" value="NZ_JBHTHW010000003.1"/>
</dbReference>
<feature type="coiled-coil region" evidence="7">
    <location>
        <begin position="174"/>
        <end position="373"/>
    </location>
</feature>
<dbReference type="GO" id="GO:0006260">
    <property type="term" value="P:DNA replication"/>
    <property type="evidence" value="ECO:0007669"/>
    <property type="project" value="UniProtKB-UniRule"/>
</dbReference>
<keyword evidence="5 7" id="KW-0175">Coiled coil</keyword>
<dbReference type="InterPro" id="IPR036277">
    <property type="entry name" value="SMC_hinge_sf"/>
</dbReference>
<dbReference type="FunFam" id="3.40.50.300:FF:000984">
    <property type="entry name" value="Chromosome partition protein Smc"/>
    <property type="match status" value="1"/>
</dbReference>
<reference evidence="9 10" key="1">
    <citation type="submission" date="2014-12" db="EMBL/GenBank/DDBJ databases">
        <title>Comparative genomics of the lactic acid bacteria isolated from the honey bee gut.</title>
        <authorList>
            <person name="Ellegaard K.M."/>
            <person name="Tamarit D."/>
            <person name="Javelind E."/>
            <person name="Olofsson T."/>
            <person name="Andersson S.G."/>
            <person name="Vasquez A."/>
        </authorList>
    </citation>
    <scope>NUCLEOTIDE SEQUENCE [LARGE SCALE GENOMIC DNA]</scope>
    <source>
        <strain evidence="9 10">Hon2</strain>
    </source>
</reference>
<feature type="domain" description="SMC hinge" evidence="8">
    <location>
        <begin position="518"/>
        <end position="637"/>
    </location>
</feature>
<comment type="function">
    <text evidence="7">Required for chromosome condensation and partitioning.</text>
</comment>
<evidence type="ECO:0000256" key="4">
    <source>
        <dbReference type="ARBA" id="ARBA00022840"/>
    </source>
</evidence>
<dbReference type="EMBL" id="JXBZ01000005">
    <property type="protein sequence ID" value="KJY49198.1"/>
    <property type="molecule type" value="Genomic_DNA"/>
</dbReference>
<feature type="coiled-coil region" evidence="7">
    <location>
        <begin position="993"/>
        <end position="1027"/>
    </location>
</feature>
<organism evidence="9 10">
    <name type="scientific">Bombilactobacillus mellis</name>
    <dbReference type="NCBI Taxonomy" id="1218508"/>
    <lineage>
        <taxon>Bacteria</taxon>
        <taxon>Bacillati</taxon>
        <taxon>Bacillota</taxon>
        <taxon>Bacilli</taxon>
        <taxon>Lactobacillales</taxon>
        <taxon>Lactobacillaceae</taxon>
        <taxon>Bombilactobacillus</taxon>
    </lineage>
</organism>
<dbReference type="GO" id="GO:0005524">
    <property type="term" value="F:ATP binding"/>
    <property type="evidence" value="ECO:0007669"/>
    <property type="project" value="UniProtKB-UniRule"/>
</dbReference>
<evidence type="ECO:0000256" key="7">
    <source>
        <dbReference type="HAMAP-Rule" id="MF_01894"/>
    </source>
</evidence>
<dbReference type="PIRSF" id="PIRSF005719">
    <property type="entry name" value="SMC"/>
    <property type="match status" value="1"/>
</dbReference>
<feature type="coiled-coil region" evidence="7">
    <location>
        <begin position="797"/>
        <end position="915"/>
    </location>
</feature>
<dbReference type="NCBIfam" id="TIGR02168">
    <property type="entry name" value="SMC_prok_B"/>
    <property type="match status" value="1"/>
</dbReference>
<dbReference type="InterPro" id="IPR003395">
    <property type="entry name" value="RecF/RecN/SMC_N"/>
</dbReference>
<comment type="subcellular location">
    <subcellularLocation>
        <location evidence="1 7">Cytoplasm</location>
    </subcellularLocation>
</comment>
<dbReference type="HOGENOM" id="CLU_001042_2_2_9"/>